<dbReference type="Pfam" id="PF07799">
    <property type="entry name" value="DUF1643"/>
    <property type="match status" value="1"/>
</dbReference>
<organism evidence="1 2">
    <name type="scientific">Brevundimonas phage vB_BgoS-Bajun</name>
    <dbReference type="NCBI Taxonomy" id="2948594"/>
    <lineage>
        <taxon>Viruses</taxon>
        <taxon>Duplodnaviria</taxon>
        <taxon>Heunggongvirae</taxon>
        <taxon>Uroviricota</taxon>
        <taxon>Caudoviricetes</taxon>
        <taxon>Dolichocephalovirinae</taxon>
    </lineage>
</organism>
<dbReference type="InterPro" id="IPR012441">
    <property type="entry name" value="DUF1643"/>
</dbReference>
<name>A0A9E7N7F7_9CAUD</name>
<evidence type="ECO:0000313" key="1">
    <source>
        <dbReference type="EMBL" id="UTC29641.1"/>
    </source>
</evidence>
<protein>
    <recommendedName>
        <fullName evidence="3">DUF1643 domain-containing protein</fullName>
    </recommendedName>
</protein>
<reference evidence="1" key="1">
    <citation type="submission" date="2022-05" db="EMBL/GenBank/DDBJ databases">
        <authorList>
            <person name="Friedrich I."/>
            <person name="Poehlein A."/>
            <person name="Schneider D."/>
            <person name="Hertel R."/>
            <person name="Daniel R."/>
        </authorList>
    </citation>
    <scope>NUCLEOTIDE SEQUENCE</scope>
</reference>
<accession>A0A9E7N7F7</accession>
<dbReference type="EMBL" id="ON529858">
    <property type="protein sequence ID" value="UTC29641.1"/>
    <property type="molecule type" value="Genomic_DNA"/>
</dbReference>
<dbReference type="Proteomes" id="UP001057427">
    <property type="component" value="Segment"/>
</dbReference>
<gene>
    <name evidence="1" type="ORF">BAJUN_00110</name>
</gene>
<evidence type="ECO:0000313" key="2">
    <source>
        <dbReference type="Proteomes" id="UP001057427"/>
    </source>
</evidence>
<sequence length="188" mass="20552">MTTSPFIPHGLTARTGAGLAFGHEIAKDALISECGQYRYYLTRLWDPTKPILIWIMLNPSTADADLDDPTIRRCMSFARQNDFGGILVLNLFAFRATQPADMKAAADPVGPANDNYLQHAFEYAVSHGATVICGWGAHGTMFDRDYAVVQLAEVIGLDPVCLGHTNAGCPKHPLYIKDGTPFVKVRRG</sequence>
<keyword evidence="2" id="KW-1185">Reference proteome</keyword>
<evidence type="ECO:0008006" key="3">
    <source>
        <dbReference type="Google" id="ProtNLM"/>
    </source>
</evidence>
<proteinExistence type="predicted"/>